<keyword evidence="3" id="KW-0808">Transferase</keyword>
<comment type="similarity">
    <text evidence="2">Belongs to the tryptophan dimethylallyltransferase family.</text>
</comment>
<keyword evidence="5" id="KW-1185">Reference proteome</keyword>
<gene>
    <name evidence="4" type="ORF">BJY01DRAFT_262749</name>
</gene>
<dbReference type="InterPro" id="IPR033964">
    <property type="entry name" value="ABBA"/>
</dbReference>
<evidence type="ECO:0000256" key="3">
    <source>
        <dbReference type="ARBA" id="ARBA00022679"/>
    </source>
</evidence>
<accession>A0ABR4K779</accession>
<dbReference type="EMBL" id="JBFXLU010000051">
    <property type="protein sequence ID" value="KAL2848155.1"/>
    <property type="molecule type" value="Genomic_DNA"/>
</dbReference>
<reference evidence="4 5" key="1">
    <citation type="submission" date="2024-07" db="EMBL/GenBank/DDBJ databases">
        <title>Section-level genome sequencing and comparative genomics of Aspergillus sections Usti and Cavernicolus.</title>
        <authorList>
            <consortium name="Lawrence Berkeley National Laboratory"/>
            <person name="Nybo J.L."/>
            <person name="Vesth T.C."/>
            <person name="Theobald S."/>
            <person name="Frisvad J.C."/>
            <person name="Larsen T.O."/>
            <person name="Kjaerboelling I."/>
            <person name="Rothschild-Mancinelli K."/>
            <person name="Lyhne E.K."/>
            <person name="Kogle M.E."/>
            <person name="Barry K."/>
            <person name="Clum A."/>
            <person name="Na H."/>
            <person name="Ledsgaard L."/>
            <person name="Lin J."/>
            <person name="Lipzen A."/>
            <person name="Kuo A."/>
            <person name="Riley R."/>
            <person name="Mondo S."/>
            <person name="Labutti K."/>
            <person name="Haridas S."/>
            <person name="Pangalinan J."/>
            <person name="Salamov A.A."/>
            <person name="Simmons B.A."/>
            <person name="Magnuson J.K."/>
            <person name="Chen J."/>
            <person name="Drula E."/>
            <person name="Henrissat B."/>
            <person name="Wiebenga A."/>
            <person name="Lubbers R.J."/>
            <person name="Gomes A.C."/>
            <person name="Makela M.R."/>
            <person name="Stajich J."/>
            <person name="Grigoriev I.V."/>
            <person name="Mortensen U.H."/>
            <person name="De Vries R.P."/>
            <person name="Baker S.E."/>
            <person name="Andersen M.R."/>
        </authorList>
    </citation>
    <scope>NUCLEOTIDE SEQUENCE [LARGE SCALE GENOMIC DNA]</scope>
    <source>
        <strain evidence="4 5">CBS 123904</strain>
    </source>
</reference>
<protein>
    <submittedName>
        <fullName evidence="4">Aromatic prenyltransferase</fullName>
    </submittedName>
</protein>
<evidence type="ECO:0000256" key="2">
    <source>
        <dbReference type="ARBA" id="ARBA00010209"/>
    </source>
</evidence>
<dbReference type="InterPro" id="IPR012148">
    <property type="entry name" value="ABBA_DMATS-like"/>
</dbReference>
<dbReference type="SFLD" id="SFLDS00036">
    <property type="entry name" value="Aromatic_Prenyltransferase"/>
    <property type="match status" value="1"/>
</dbReference>
<dbReference type="SFLD" id="SFLDG01162">
    <property type="entry name" value="I"/>
    <property type="match status" value="1"/>
</dbReference>
<dbReference type="NCBIfam" id="TIGR03429">
    <property type="entry name" value="arom_pren_DMATS"/>
    <property type="match status" value="1"/>
</dbReference>
<organism evidence="4 5">
    <name type="scientific">Aspergillus pseudoustus</name>
    <dbReference type="NCBI Taxonomy" id="1810923"/>
    <lineage>
        <taxon>Eukaryota</taxon>
        <taxon>Fungi</taxon>
        <taxon>Dikarya</taxon>
        <taxon>Ascomycota</taxon>
        <taxon>Pezizomycotina</taxon>
        <taxon>Eurotiomycetes</taxon>
        <taxon>Eurotiomycetidae</taxon>
        <taxon>Eurotiales</taxon>
        <taxon>Aspergillaceae</taxon>
        <taxon>Aspergillus</taxon>
        <taxon>Aspergillus subgen. Nidulantes</taxon>
    </lineage>
</organism>
<proteinExistence type="inferred from homology"/>
<dbReference type="PIRSF" id="PIRSF000509">
    <property type="entry name" value="Trp_DMAT"/>
    <property type="match status" value="1"/>
</dbReference>
<dbReference type="Proteomes" id="UP001610446">
    <property type="component" value="Unassembled WGS sequence"/>
</dbReference>
<dbReference type="PANTHER" id="PTHR40627">
    <property type="entry name" value="INDOLE PRENYLTRANSFERASE TDIB-RELATED"/>
    <property type="match status" value="1"/>
</dbReference>
<dbReference type="InterPro" id="IPR017795">
    <property type="entry name" value="ABBA_NscD-like"/>
</dbReference>
<name>A0ABR4K779_9EURO</name>
<comment type="caution">
    <text evidence="4">The sequence shown here is derived from an EMBL/GenBank/DDBJ whole genome shotgun (WGS) entry which is preliminary data.</text>
</comment>
<evidence type="ECO:0000256" key="1">
    <source>
        <dbReference type="ARBA" id="ARBA00005179"/>
    </source>
</evidence>
<evidence type="ECO:0000313" key="4">
    <source>
        <dbReference type="EMBL" id="KAL2848155.1"/>
    </source>
</evidence>
<evidence type="ECO:0000313" key="5">
    <source>
        <dbReference type="Proteomes" id="UP001610446"/>
    </source>
</evidence>
<sequence>MATSLLPSYCSILPRSLTKFLYLVLSSYIPSSPEPSPPQTPVYDQVADELHDYLDSHGQSWWRTSGHLLAALLQDAGYSSSSKHHILTFFGRTIVPYMGVTYNPQSPQWRSFMTDDHHPIELSWDWHTGHKPPTVRFSIEPVGIHAGTPSDKDNAQADTSFRKALLSALPDTNMEWFHYLDHELAPASSPAGLMEGHPSKIFYAFDLAAESVTAKAYFFPGFKARETNRTNLQVISDVIAKAPHRSNGQFDALRVFENFAEDVDTPPLEMDMVAIDMDPPQASRLKIYFRNRATSFASVRQMMTLGGRVKRSELEAGIEKLRRLWDAMLGQEGVPDAEPLSAAGKGKATNDDHRTAGLLYNVEFRSGSPEPKVKIYIPVRHYAPSDGHVITAVHEYMRSVEENNEKGLGFGYATTMRRLFRPDAVQQRGLHTYIACSIQGNEELRVVSYINCQGEKMVQ</sequence>
<comment type="pathway">
    <text evidence="1">Secondary metabolite biosynthesis.</text>
</comment>
<dbReference type="PANTHER" id="PTHR40627:SF4">
    <property type="entry name" value="PRENYLTRANSFERASE ASQH1-RELATED"/>
    <property type="match status" value="1"/>
</dbReference>
<dbReference type="CDD" id="cd13929">
    <property type="entry name" value="PT-DMATS_CymD"/>
    <property type="match status" value="1"/>
</dbReference>
<dbReference type="Pfam" id="PF11991">
    <property type="entry name" value="Trp_DMAT"/>
    <property type="match status" value="1"/>
</dbReference>